<dbReference type="EMBL" id="JAVDQG010000001">
    <property type="protein sequence ID" value="MDR6224160.1"/>
    <property type="molecule type" value="Genomic_DNA"/>
</dbReference>
<evidence type="ECO:0000313" key="2">
    <source>
        <dbReference type="Proteomes" id="UP001185012"/>
    </source>
</evidence>
<proteinExistence type="predicted"/>
<gene>
    <name evidence="1" type="ORF">JOE21_000148</name>
</gene>
<comment type="caution">
    <text evidence="1">The sequence shown here is derived from an EMBL/GenBank/DDBJ whole genome shotgun (WGS) entry which is preliminary data.</text>
</comment>
<dbReference type="Proteomes" id="UP001185012">
    <property type="component" value="Unassembled WGS sequence"/>
</dbReference>
<sequence>MNQFGFITKQWKVIVQQQKLVLQSDHDRKEFSISDIETFKLKKPSFVFKGYIQINLKQPKKAAAIRGEVPPHFIHLISKKELDGWKTVEQMIKRIQLQTHPQRS</sequence>
<evidence type="ECO:0000313" key="1">
    <source>
        <dbReference type="EMBL" id="MDR6224160.1"/>
    </source>
</evidence>
<organism evidence="1 2">
    <name type="scientific">Desmospora profundinema</name>
    <dbReference type="NCBI Taxonomy" id="1571184"/>
    <lineage>
        <taxon>Bacteria</taxon>
        <taxon>Bacillati</taxon>
        <taxon>Bacillota</taxon>
        <taxon>Bacilli</taxon>
        <taxon>Bacillales</taxon>
        <taxon>Thermoactinomycetaceae</taxon>
        <taxon>Desmospora</taxon>
    </lineage>
</organism>
<keyword evidence="2" id="KW-1185">Reference proteome</keyword>
<name>A0ABU1IHB7_9BACL</name>
<reference evidence="1 2" key="1">
    <citation type="submission" date="2023-07" db="EMBL/GenBank/DDBJ databases">
        <title>Genomic Encyclopedia of Type Strains, Phase IV (KMG-IV): sequencing the most valuable type-strain genomes for metagenomic binning, comparative biology and taxonomic classification.</title>
        <authorList>
            <person name="Goeker M."/>
        </authorList>
    </citation>
    <scope>NUCLEOTIDE SEQUENCE [LARGE SCALE GENOMIC DNA]</scope>
    <source>
        <strain evidence="1 2">DSM 45903</strain>
    </source>
</reference>
<protein>
    <submittedName>
        <fullName evidence="1">Uncharacterized protein</fullName>
    </submittedName>
</protein>
<dbReference type="RefSeq" id="WP_309861054.1">
    <property type="nucleotide sequence ID" value="NZ_JAVDQG010000001.1"/>
</dbReference>
<accession>A0ABU1IHB7</accession>